<comment type="caution">
    <text evidence="1">The sequence shown here is derived from an EMBL/GenBank/DDBJ whole genome shotgun (WGS) entry which is preliminary data.</text>
</comment>
<name>A0ABP1P4Q1_XYLVO</name>
<dbReference type="Proteomes" id="UP001642520">
    <property type="component" value="Unassembled WGS sequence"/>
</dbReference>
<dbReference type="EMBL" id="CAXAJV020001296">
    <property type="protein sequence ID" value="CAL7947099.1"/>
    <property type="molecule type" value="Genomic_DNA"/>
</dbReference>
<accession>A0ABP1P4Q1</accession>
<protein>
    <submittedName>
        <fullName evidence="1">Uncharacterized protein</fullName>
    </submittedName>
</protein>
<sequence>MWSMIDRVICTDEQKKAVTTSSIGRRVLRKIAFDVWSSLAISCQFKAVLVSPKPRALSLEWQSPLGKKGQNCDPLLVILKRSLFSIIRRSSSEVGAPRVRKLAPLFYLWISFEASSNCRRSLYT</sequence>
<organism evidence="1 2">
    <name type="scientific">Xylocopa violacea</name>
    <name type="common">Violet carpenter bee</name>
    <name type="synonym">Apis violacea</name>
    <dbReference type="NCBI Taxonomy" id="135666"/>
    <lineage>
        <taxon>Eukaryota</taxon>
        <taxon>Metazoa</taxon>
        <taxon>Ecdysozoa</taxon>
        <taxon>Arthropoda</taxon>
        <taxon>Hexapoda</taxon>
        <taxon>Insecta</taxon>
        <taxon>Pterygota</taxon>
        <taxon>Neoptera</taxon>
        <taxon>Endopterygota</taxon>
        <taxon>Hymenoptera</taxon>
        <taxon>Apocrita</taxon>
        <taxon>Aculeata</taxon>
        <taxon>Apoidea</taxon>
        <taxon>Anthophila</taxon>
        <taxon>Apidae</taxon>
        <taxon>Xylocopa</taxon>
        <taxon>Xylocopa</taxon>
    </lineage>
</organism>
<proteinExistence type="predicted"/>
<reference evidence="1 2" key="1">
    <citation type="submission" date="2024-08" db="EMBL/GenBank/DDBJ databases">
        <authorList>
            <person name="Will J Nash"/>
            <person name="Angela Man"/>
            <person name="Seanna McTaggart"/>
            <person name="Kendall Baker"/>
            <person name="Tom Barker"/>
            <person name="Leah Catchpole"/>
            <person name="Alex Durrant"/>
            <person name="Karim Gharbi"/>
            <person name="Naomi Irish"/>
            <person name="Gemy Kaithakottil"/>
            <person name="Debby Ku"/>
            <person name="Aaliyah Providence"/>
            <person name="Felix Shaw"/>
            <person name="David Swarbreck"/>
            <person name="Chris Watkins"/>
            <person name="Ann M. McCartney"/>
            <person name="Giulio Formenti"/>
            <person name="Alice Mouton"/>
            <person name="Noel Vella"/>
            <person name="Bjorn M von Reumont"/>
            <person name="Adriana Vella"/>
            <person name="Wilfried Haerty"/>
        </authorList>
    </citation>
    <scope>NUCLEOTIDE SEQUENCE [LARGE SCALE GENOMIC DNA]</scope>
</reference>
<gene>
    <name evidence="1" type="ORF">XYLVIOL_LOCUS8165</name>
</gene>
<evidence type="ECO:0000313" key="2">
    <source>
        <dbReference type="Proteomes" id="UP001642520"/>
    </source>
</evidence>
<keyword evidence="2" id="KW-1185">Reference proteome</keyword>
<evidence type="ECO:0000313" key="1">
    <source>
        <dbReference type="EMBL" id="CAL7947099.1"/>
    </source>
</evidence>